<dbReference type="Pfam" id="PF00691">
    <property type="entry name" value="OmpA"/>
    <property type="match status" value="1"/>
</dbReference>
<evidence type="ECO:0000313" key="7">
    <source>
        <dbReference type="EMBL" id="KRG67525.1"/>
    </source>
</evidence>
<dbReference type="CDD" id="cd07185">
    <property type="entry name" value="OmpA_C-like"/>
    <property type="match status" value="1"/>
</dbReference>
<keyword evidence="2 3" id="KW-0472">Membrane</keyword>
<dbReference type="Pfam" id="PF24346">
    <property type="entry name" value="DUF7507"/>
    <property type="match status" value="3"/>
</dbReference>
<gene>
    <name evidence="7" type="ORF">ABB27_09320</name>
</gene>
<dbReference type="EMBL" id="LDJJ01000030">
    <property type="protein sequence ID" value="KRG67525.1"/>
    <property type="molecule type" value="Genomic_DNA"/>
</dbReference>
<dbReference type="Pfam" id="PF01345">
    <property type="entry name" value="DUF11"/>
    <property type="match status" value="2"/>
</dbReference>
<evidence type="ECO:0000256" key="2">
    <source>
        <dbReference type="ARBA" id="ARBA00023136"/>
    </source>
</evidence>
<proteinExistence type="predicted"/>
<comment type="caution">
    <text evidence="7">The sequence shown here is derived from an EMBL/GenBank/DDBJ whole genome shotgun (WGS) entry which is preliminary data.</text>
</comment>
<name>A0A0R0CDU3_9GAMM</name>
<dbReference type="Gene3D" id="2.60.40.3440">
    <property type="match status" value="2"/>
</dbReference>
<dbReference type="InterPro" id="IPR006665">
    <property type="entry name" value="OmpA-like"/>
</dbReference>
<feature type="signal peptide" evidence="5">
    <location>
        <begin position="1"/>
        <end position="37"/>
    </location>
</feature>
<evidence type="ECO:0000259" key="6">
    <source>
        <dbReference type="PROSITE" id="PS51123"/>
    </source>
</evidence>
<evidence type="ECO:0000256" key="5">
    <source>
        <dbReference type="SAM" id="SignalP"/>
    </source>
</evidence>
<dbReference type="Proteomes" id="UP000051863">
    <property type="component" value="Unassembled WGS sequence"/>
</dbReference>
<accession>A0A0R0CDU3</accession>
<dbReference type="Pfam" id="PF17963">
    <property type="entry name" value="Big_9"/>
    <property type="match status" value="2"/>
</dbReference>
<evidence type="ECO:0000256" key="4">
    <source>
        <dbReference type="SAM" id="MobiDB-lite"/>
    </source>
</evidence>
<sequence>MELRVFAKANFIGLRRGVCLSVMILVAALGMPTLAMAQVARNTATVTPPGGVTNPGTQCVAPAVFTPATGVCASTDEDPITRTSDLTIVKTEREGSTAGFIAGPLTVGIGATVEFRIVVGNGGPSPLTGAVFRDVVPTNFSALSVVSVVPSVAPEVAASACTANIAGNTLSGVFSGPMGSSCSVIIRGTASIAAAAPGVTNTATATPPEGTTDPNGASSSVQTIINAPALKLSKSGTLSTDKKTISYSFVVENTGNVDLTAVTVTDPKLPALSCPPITLAVGASQTLICTGNVYTVSSLDNAAGKVDNAATASGTPPSGPAVSANDTATVPLQATPALKLSKSGTLSTDKKTISYSFVVENTGNVDLTAVTVTDPKLPALSCPPITLAVGASQTLICTGNVYTVSSLDNAAGKVDNTATASGIPPSGPAVSTTGTATVPLQAAPALTLSKSGTLSADQASISYSFTVTNTGNVDLSNVTLTDPLLPALDCPAITLPVGASQTLVCTNNSHATTAADYVSGSVVNTATVTAVPPGTNTPITATDTVTTPLVNSLNPVDDARTTAQNTSVTVDVQANDTVVGARLNPLSVTILSNPSHGTFSLNPDGTVVYTPNTNFSGVDTFVYQICNTASPTPVCKSATVTITVPPNRIDAVDDSARTPLDTPVSLNVIGNDTTAGLPLDPASVTVVTPPTHGAVSCNAGSCLYTPNPGYVGEDSFVYRVCDVSQPIPVCDTATATISIEGNTQVRLSKQASPRDVKVGDLVRYTVTMENVGETEVVDASLVDTPPPGFTLVVGSLQVADRDGAGRLAGSYPIRVDQIDIDKGARATISYLLRVGAGVRGGLHVNAAEVHDNGRRISNVATATVQMVPDPMTDEATLLGTVFDDRDGDGWQDSAEMSDIRVQGGFVPGAYIANSTTVDRGNGQQPEADASAPLLHGIALGRIGGRQSDADPAQARQVVVSQRLRSLDFSNDFVLTTAQGNTLRMDAAGNTTLSADSGDAARGLSAATPSVQRTVSPAEQGYRVDYIIRNEGVDERGVPGVRIASVEGLLVETDQYGRYNLIGVDAGRDDRGRNFILKVDPATLPPGSVFTTRNPLLRRVTPGLPVRFDFGVKLPPALLQGGVTQPVVMELGAVMFAAGSAQLRSEYLPVVESMAAQVRSHGGGEVVIGAQGESELLAFDRAVTLRKALVAALPADVAALTRISLRTDSGDDSRRVLELGAWPLLGTAFFDTDKASIKPEYDALLAHIVSYLLEMDVPTIKVIGHADRRASAAYNDALGMRRAKAVFDALSAQLPAAQRGRIKVEILPGEPDASSGQADAEATP</sequence>
<dbReference type="PATRIC" id="fig|405446.3.peg.1348"/>
<dbReference type="InterPro" id="IPR036737">
    <property type="entry name" value="OmpA-like_sf"/>
</dbReference>
<evidence type="ECO:0000256" key="1">
    <source>
        <dbReference type="ARBA" id="ARBA00004370"/>
    </source>
</evidence>
<dbReference type="InterPro" id="IPR001434">
    <property type="entry name" value="OmcB-like_DUF11"/>
</dbReference>
<comment type="subcellular location">
    <subcellularLocation>
        <location evidence="1">Membrane</location>
    </subcellularLocation>
</comment>
<dbReference type="SUPFAM" id="SSF103088">
    <property type="entry name" value="OmpA-like"/>
    <property type="match status" value="1"/>
</dbReference>
<dbReference type="Gene3D" id="3.30.1330.60">
    <property type="entry name" value="OmpA-like domain"/>
    <property type="match status" value="1"/>
</dbReference>
<keyword evidence="8" id="KW-1185">Reference proteome</keyword>
<dbReference type="PROSITE" id="PS51123">
    <property type="entry name" value="OMPA_2"/>
    <property type="match status" value="1"/>
</dbReference>
<dbReference type="InterPro" id="IPR047589">
    <property type="entry name" value="DUF11_rpt"/>
</dbReference>
<evidence type="ECO:0000313" key="8">
    <source>
        <dbReference type="Proteomes" id="UP000051863"/>
    </source>
</evidence>
<organism evidence="7 8">
    <name type="scientific">Stenotrophomonas terrae</name>
    <dbReference type="NCBI Taxonomy" id="405446"/>
    <lineage>
        <taxon>Bacteria</taxon>
        <taxon>Pseudomonadati</taxon>
        <taxon>Pseudomonadota</taxon>
        <taxon>Gammaproteobacteria</taxon>
        <taxon>Lysobacterales</taxon>
        <taxon>Lysobacteraceae</taxon>
        <taxon>Stenotrophomonas</taxon>
    </lineage>
</organism>
<protein>
    <recommendedName>
        <fullName evidence="6">OmpA-like domain-containing protein</fullName>
    </recommendedName>
</protein>
<dbReference type="InterPro" id="IPR006664">
    <property type="entry name" value="OMP_bac"/>
</dbReference>
<dbReference type="InterPro" id="IPR051172">
    <property type="entry name" value="Chlamydia_OmcB"/>
</dbReference>
<dbReference type="NCBIfam" id="TIGR01451">
    <property type="entry name" value="B_ant_repeat"/>
    <property type="match status" value="5"/>
</dbReference>
<dbReference type="InterPro" id="IPR055354">
    <property type="entry name" value="DUF7507"/>
</dbReference>
<keyword evidence="5" id="KW-0732">Signal</keyword>
<feature type="region of interest" description="Disordered" evidence="4">
    <location>
        <begin position="200"/>
        <end position="219"/>
    </location>
</feature>
<evidence type="ECO:0000256" key="3">
    <source>
        <dbReference type="PROSITE-ProRule" id="PRU00473"/>
    </source>
</evidence>
<reference evidence="7 8" key="1">
    <citation type="submission" date="2015-05" db="EMBL/GenBank/DDBJ databases">
        <title>Genome sequencing and analysis of members of genus Stenotrophomonas.</title>
        <authorList>
            <person name="Patil P.P."/>
            <person name="Midha S."/>
            <person name="Patil P.B."/>
        </authorList>
    </citation>
    <scope>NUCLEOTIDE SEQUENCE [LARGE SCALE GENOMIC DNA]</scope>
    <source>
        <strain evidence="7 8">DSM 18941</strain>
    </source>
</reference>
<feature type="chain" id="PRO_5006393875" description="OmpA-like domain-containing protein" evidence="5">
    <location>
        <begin position="38"/>
        <end position="1323"/>
    </location>
</feature>
<dbReference type="PANTHER" id="PTHR34819">
    <property type="entry name" value="LARGE CYSTEINE-RICH PERIPLASMIC PROTEIN OMCB"/>
    <property type="match status" value="1"/>
</dbReference>
<feature type="domain" description="OmpA-like" evidence="6">
    <location>
        <begin position="1216"/>
        <end position="1323"/>
    </location>
</feature>
<dbReference type="GO" id="GO:0016020">
    <property type="term" value="C:membrane"/>
    <property type="evidence" value="ECO:0007669"/>
    <property type="project" value="UniProtKB-SubCell"/>
</dbReference>
<dbReference type="PRINTS" id="PR01021">
    <property type="entry name" value="OMPADOMAIN"/>
</dbReference>